<dbReference type="EMBL" id="RAPY01000002">
    <property type="protein sequence ID" value="RKE53013.1"/>
    <property type="molecule type" value="Genomic_DNA"/>
</dbReference>
<dbReference type="RefSeq" id="WP_120259993.1">
    <property type="nucleotide sequence ID" value="NZ_RAPY01000002.1"/>
</dbReference>
<keyword evidence="2" id="KW-1185">Reference proteome</keyword>
<reference evidence="1 2" key="1">
    <citation type="submission" date="2018-09" db="EMBL/GenBank/DDBJ databases">
        <title>Genomic Encyclopedia of Type Strains, Phase III (KMG-III): the genomes of soil and plant-associated and newly described type strains.</title>
        <authorList>
            <person name="Whitman W."/>
        </authorList>
    </citation>
    <scope>NUCLEOTIDE SEQUENCE [LARGE SCALE GENOMIC DNA]</scope>
    <source>
        <strain evidence="1 2">CECT 7938</strain>
    </source>
</reference>
<dbReference type="Proteomes" id="UP000286246">
    <property type="component" value="Unassembled WGS sequence"/>
</dbReference>
<dbReference type="AlphaFoldDB" id="A0A420B8K4"/>
<proteinExistence type="predicted"/>
<dbReference type="InterPro" id="IPR010921">
    <property type="entry name" value="Trp_repressor/repl_initiator"/>
</dbReference>
<protein>
    <recommendedName>
        <fullName evidence="3">Transposase</fullName>
    </recommendedName>
</protein>
<name>A0A420B8K4_SPHD1</name>
<accession>A0A420B8K4</accession>
<sequence>MKKRMTKRKSGGQQVYSDSFKILVSREYLAGKLSYSQLAQKYNLPGEATPRYFMKWYQQWESNLELEVPQTVESEDAGMKNEQDLRDELFQANLKITALEMLIKKAEELHGADFVKKSGAKSSRK</sequence>
<evidence type="ECO:0008006" key="3">
    <source>
        <dbReference type="Google" id="ProtNLM"/>
    </source>
</evidence>
<evidence type="ECO:0000313" key="2">
    <source>
        <dbReference type="Proteomes" id="UP000286246"/>
    </source>
</evidence>
<dbReference type="OrthoDB" id="711196at2"/>
<organism evidence="1 2">
    <name type="scientific">Sphingobacterium detergens</name>
    <dbReference type="NCBI Taxonomy" id="1145106"/>
    <lineage>
        <taxon>Bacteria</taxon>
        <taxon>Pseudomonadati</taxon>
        <taxon>Bacteroidota</taxon>
        <taxon>Sphingobacteriia</taxon>
        <taxon>Sphingobacteriales</taxon>
        <taxon>Sphingobacteriaceae</taxon>
        <taxon>Sphingobacterium</taxon>
    </lineage>
</organism>
<dbReference type="SUPFAM" id="SSF48295">
    <property type="entry name" value="TrpR-like"/>
    <property type="match status" value="1"/>
</dbReference>
<evidence type="ECO:0000313" key="1">
    <source>
        <dbReference type="EMBL" id="RKE53013.1"/>
    </source>
</evidence>
<dbReference type="GO" id="GO:0043565">
    <property type="term" value="F:sequence-specific DNA binding"/>
    <property type="evidence" value="ECO:0007669"/>
    <property type="project" value="InterPro"/>
</dbReference>
<comment type="caution">
    <text evidence="1">The sequence shown here is derived from an EMBL/GenBank/DDBJ whole genome shotgun (WGS) entry which is preliminary data.</text>
</comment>
<gene>
    <name evidence="1" type="ORF">DFQ12_3260</name>
</gene>